<dbReference type="AlphaFoldDB" id="A0A819Z3D8"/>
<dbReference type="PANTHER" id="PTHR45527">
    <property type="entry name" value="NONRIBOSOMAL PEPTIDE SYNTHETASE"/>
    <property type="match status" value="1"/>
</dbReference>
<evidence type="ECO:0000256" key="1">
    <source>
        <dbReference type="ARBA" id="ARBA00022598"/>
    </source>
</evidence>
<comment type="caution">
    <text evidence="3">The sequence shown here is derived from an EMBL/GenBank/DDBJ whole genome shotgun (WGS) entry which is preliminary data.</text>
</comment>
<feature type="non-terminal residue" evidence="3">
    <location>
        <position position="1"/>
    </location>
</feature>
<feature type="domain" description="AMP-dependent synthetase/ligase" evidence="2">
    <location>
        <begin position="2"/>
        <end position="117"/>
    </location>
</feature>
<evidence type="ECO:0000313" key="3">
    <source>
        <dbReference type="EMBL" id="CAF4157620.1"/>
    </source>
</evidence>
<gene>
    <name evidence="3" type="ORF">FNK824_LOCUS34018</name>
</gene>
<dbReference type="InterPro" id="IPR042099">
    <property type="entry name" value="ANL_N_sf"/>
</dbReference>
<dbReference type="Pfam" id="PF00501">
    <property type="entry name" value="AMP-binding"/>
    <property type="match status" value="2"/>
</dbReference>
<dbReference type="InterPro" id="IPR045851">
    <property type="entry name" value="AMP-bd_C_sf"/>
</dbReference>
<dbReference type="PROSITE" id="PS00455">
    <property type="entry name" value="AMP_BINDING"/>
    <property type="match status" value="1"/>
</dbReference>
<evidence type="ECO:0000259" key="2">
    <source>
        <dbReference type="Pfam" id="PF00501"/>
    </source>
</evidence>
<dbReference type="Gene3D" id="3.40.50.12780">
    <property type="entry name" value="N-terminal domain of ligase-like"/>
    <property type="match status" value="1"/>
</dbReference>
<dbReference type="InterPro" id="IPR000415">
    <property type="entry name" value="Nitroreductase-like"/>
</dbReference>
<accession>A0A819Z3D8</accession>
<feature type="domain" description="AMP-dependent synthetase/ligase" evidence="2">
    <location>
        <begin position="605"/>
        <end position="765"/>
    </location>
</feature>
<name>A0A819Z3D8_9BILA</name>
<protein>
    <recommendedName>
        <fullName evidence="2">AMP-dependent synthetase/ligase domain-containing protein</fullName>
    </recommendedName>
</protein>
<keyword evidence="1" id="KW-0436">Ligase</keyword>
<dbReference type="InterPro" id="IPR020845">
    <property type="entry name" value="AMP-binding_CS"/>
</dbReference>
<dbReference type="SUPFAM" id="SSF56801">
    <property type="entry name" value="Acetyl-CoA synthetase-like"/>
    <property type="match status" value="2"/>
</dbReference>
<dbReference type="GO" id="GO:0043041">
    <property type="term" value="P:amino acid activation for nonribosomal peptide biosynthetic process"/>
    <property type="evidence" value="ECO:0007669"/>
    <property type="project" value="TreeGrafter"/>
</dbReference>
<dbReference type="GO" id="GO:0044550">
    <property type="term" value="P:secondary metabolite biosynthetic process"/>
    <property type="evidence" value="ECO:0007669"/>
    <property type="project" value="TreeGrafter"/>
</dbReference>
<dbReference type="InterPro" id="IPR020459">
    <property type="entry name" value="AMP-binding"/>
</dbReference>
<dbReference type="Proteomes" id="UP000663874">
    <property type="component" value="Unassembled WGS sequence"/>
</dbReference>
<dbReference type="GO" id="GO:0031177">
    <property type="term" value="F:phosphopantetheine binding"/>
    <property type="evidence" value="ECO:0007669"/>
    <property type="project" value="TreeGrafter"/>
</dbReference>
<dbReference type="Gene3D" id="3.40.109.10">
    <property type="entry name" value="NADH Oxidase"/>
    <property type="match status" value="1"/>
</dbReference>
<sequence length="767" mass="87508">MLMQMLVEHLKESYHENQLRHVLLSGDWIPLSLPKSISMTLGEHVTITSLGGATEASIWSIAYPIPKQIPRKWKSIPYGMPLRNQRYYVYDSHLNDCPEWITGELYIGGVGLADGYWKDQVKTESSFIIHPHTSERLYRTGDYGRFVPSGYIEFVGRKDFQVKLRGHRIELGEIEYHLEQHPDIHQAIVTVDNKSQRLIAYIMPENYSTPIDDCHESVGSIIDPTKCVNFELVRHVLTPIIAKHQASPKYRYTSAKSLYPVEIYIEIFSAIDNIPAGLYYHNPHKHSLEFIEECIHNNNIEIYLHLIGRSGTITPLYGKKLDSEFCTLETGYIMGLLQNEVSQMGWKLCNIDHVKTILQRKLSLEDNDSCQSFSIRSSEHELSLNDDDGEMSGYPDCFVYLKSYDHKKDQWFVYEKQDKILRIHRTKSHTDEEQTPLIFFDDNGSKVIFNDCQAAIFFIGEPKQAMNAGTMAHLLMCAGLEMDIGMCPIDRRNNFPLKVNNALDEISISVAFIRALMQTHNTREIMLPIVFTCALDVTGLDGKKLLYDAHNFFHDIPVYEITQAPQIWLDNQVYEDDNEQLVIDWDYVDGLFPSGMMQDMQTTFTGWEQIVACLAILLSGAAYLPLDVDAPNDRLSTLIQEADVKIILTQSHCQPMFTHLTIIPVDTFTSDIYPVPFPIKQQLATDLAYVIYTSGSTGKPKGVMISHQAAINTILDMNSRLHISTNDRIFALSHLNFDLSVFDIFGALTTGAAIVIPDHQHYKDPKH</sequence>
<dbReference type="InterPro" id="IPR000873">
    <property type="entry name" value="AMP-dep_synth/lig_dom"/>
</dbReference>
<dbReference type="GO" id="GO:0016491">
    <property type="term" value="F:oxidoreductase activity"/>
    <property type="evidence" value="ECO:0007669"/>
    <property type="project" value="InterPro"/>
</dbReference>
<reference evidence="3" key="1">
    <citation type="submission" date="2021-02" db="EMBL/GenBank/DDBJ databases">
        <authorList>
            <person name="Nowell W R."/>
        </authorList>
    </citation>
    <scope>NUCLEOTIDE SEQUENCE</scope>
</reference>
<evidence type="ECO:0000313" key="4">
    <source>
        <dbReference type="Proteomes" id="UP000663874"/>
    </source>
</evidence>
<dbReference type="GO" id="GO:0005737">
    <property type="term" value="C:cytoplasm"/>
    <property type="evidence" value="ECO:0007669"/>
    <property type="project" value="TreeGrafter"/>
</dbReference>
<proteinExistence type="predicted"/>
<dbReference type="PANTHER" id="PTHR45527:SF10">
    <property type="entry name" value="PYOCHELIN SYNTHASE PCHF"/>
    <property type="match status" value="1"/>
</dbReference>
<organism evidence="3 4">
    <name type="scientific">Rotaria sordida</name>
    <dbReference type="NCBI Taxonomy" id="392033"/>
    <lineage>
        <taxon>Eukaryota</taxon>
        <taxon>Metazoa</taxon>
        <taxon>Spiralia</taxon>
        <taxon>Gnathifera</taxon>
        <taxon>Rotifera</taxon>
        <taxon>Eurotatoria</taxon>
        <taxon>Bdelloidea</taxon>
        <taxon>Philodinida</taxon>
        <taxon>Philodinidae</taxon>
        <taxon>Rotaria</taxon>
    </lineage>
</organism>
<dbReference type="Gene3D" id="3.30.300.30">
    <property type="match status" value="1"/>
</dbReference>
<dbReference type="GO" id="GO:0016874">
    <property type="term" value="F:ligase activity"/>
    <property type="evidence" value="ECO:0007669"/>
    <property type="project" value="UniProtKB-KW"/>
</dbReference>
<dbReference type="Gene3D" id="3.40.50.980">
    <property type="match status" value="2"/>
</dbReference>
<dbReference type="EMBL" id="CAJOBE010012956">
    <property type="protein sequence ID" value="CAF4157620.1"/>
    <property type="molecule type" value="Genomic_DNA"/>
</dbReference>
<dbReference type="GO" id="GO:0000036">
    <property type="term" value="F:acyl carrier activity"/>
    <property type="evidence" value="ECO:0007669"/>
    <property type="project" value="TreeGrafter"/>
</dbReference>
<dbReference type="PRINTS" id="PR00154">
    <property type="entry name" value="AMPBINDING"/>
</dbReference>